<gene>
    <name evidence="2" type="ORF">PoMZ_09137</name>
</gene>
<dbReference type="AlphaFoldDB" id="A0A4P7MT63"/>
<organism evidence="2 3">
    <name type="scientific">Pyricularia oryzae</name>
    <name type="common">Rice blast fungus</name>
    <name type="synonym">Magnaporthe oryzae</name>
    <dbReference type="NCBI Taxonomy" id="318829"/>
    <lineage>
        <taxon>Eukaryota</taxon>
        <taxon>Fungi</taxon>
        <taxon>Dikarya</taxon>
        <taxon>Ascomycota</taxon>
        <taxon>Pezizomycotina</taxon>
        <taxon>Sordariomycetes</taxon>
        <taxon>Sordariomycetidae</taxon>
        <taxon>Magnaporthales</taxon>
        <taxon>Pyriculariaceae</taxon>
        <taxon>Pyricularia</taxon>
    </lineage>
</organism>
<feature type="compositionally biased region" description="Low complexity" evidence="1">
    <location>
        <begin position="415"/>
        <end position="432"/>
    </location>
</feature>
<feature type="compositionally biased region" description="Basic and acidic residues" evidence="1">
    <location>
        <begin position="641"/>
        <end position="656"/>
    </location>
</feature>
<evidence type="ECO:0008006" key="4">
    <source>
        <dbReference type="Google" id="ProtNLM"/>
    </source>
</evidence>
<protein>
    <recommendedName>
        <fullName evidence="4">Regulatory protein alcR</fullName>
    </recommendedName>
</protein>
<feature type="region of interest" description="Disordered" evidence="1">
    <location>
        <begin position="405"/>
        <end position="437"/>
    </location>
</feature>
<feature type="compositionally biased region" description="Low complexity" evidence="1">
    <location>
        <begin position="214"/>
        <end position="230"/>
    </location>
</feature>
<feature type="compositionally biased region" description="Low complexity" evidence="1">
    <location>
        <begin position="237"/>
        <end position="252"/>
    </location>
</feature>
<evidence type="ECO:0000313" key="3">
    <source>
        <dbReference type="Proteomes" id="UP000294847"/>
    </source>
</evidence>
<dbReference type="InterPro" id="IPR036864">
    <property type="entry name" value="Zn2-C6_fun-type_DNA-bd_sf"/>
</dbReference>
<evidence type="ECO:0000256" key="1">
    <source>
        <dbReference type="SAM" id="MobiDB-lite"/>
    </source>
</evidence>
<feature type="region of interest" description="Disordered" evidence="1">
    <location>
        <begin position="566"/>
        <end position="596"/>
    </location>
</feature>
<accession>A0A4P7MT63</accession>
<name>A0A4P7MT63_PYROR</name>
<reference evidence="2 3" key="1">
    <citation type="journal article" date="2019" name="Mol. Biol. Evol.">
        <title>Blast fungal genomes show frequent chromosomal changes, gene gains and losses, and effector gene turnover.</title>
        <authorList>
            <person name="Gomez Luciano L.B."/>
            <person name="Jason Tsai I."/>
            <person name="Chuma I."/>
            <person name="Tosa Y."/>
            <person name="Chen Y.H."/>
            <person name="Li J.Y."/>
            <person name="Li M.Y."/>
            <person name="Jade Lu M.Y."/>
            <person name="Nakayashiki H."/>
            <person name="Li W.H."/>
        </authorList>
    </citation>
    <scope>NUCLEOTIDE SEQUENCE [LARGE SCALE GENOMIC DNA]</scope>
    <source>
        <strain evidence="2">MZ5-1-6</strain>
    </source>
</reference>
<proteinExistence type="predicted"/>
<feature type="region of interest" description="Disordered" evidence="1">
    <location>
        <begin position="632"/>
        <end position="664"/>
    </location>
</feature>
<dbReference type="Gene3D" id="4.10.240.10">
    <property type="entry name" value="Zn(2)-C6 fungal-type DNA-binding domain"/>
    <property type="match status" value="1"/>
</dbReference>
<dbReference type="GO" id="GO:0008270">
    <property type="term" value="F:zinc ion binding"/>
    <property type="evidence" value="ECO:0007669"/>
    <property type="project" value="InterPro"/>
</dbReference>
<sequence>MPRQHYSCDQCRRSKRACDAPQLEVPAHLNGHAASILSGNLPGAMEFHITPIRPQAPETKQCSYCRRTGKTCTMNWAWQQIQVSLALQAASRQHLTPTKSQKRGYADDVDTRGYTISPTTGLPDVGIGEVSMLPDADLNGVLSAPLSDDLFDLQSLHPDASFPFPPQPIPSLEGGMPFNLSDPFAPTFPTAATTTYHHPGAEQHMEYAQVDRAPTFNPSPSLSSTSSFSPHQPAARSSSFTSFTSPGSSSSSDLQRSNKRRRRRYTPEDTNTTNTTSSSPSSMALCFTSPVSRFSIDQKMMAAATTASISSGLLQIYHDVLEHNLSCWLTEVTCPYKGVSRREDALQLTEWGPSWSNRVLQRTVKLDRAARETGLVKTTKAQDRAASRALHSAIMAFATQWAQGSRRQRRRYRSRLSSSSPSSSSSSSTSSSCYSDGDDIERQMTEEFDRSIQRHFWAQARAALDDVAHLESYKVACAELVFGLAQRPWSEEDEDDEDDDRSAGFVAGGEWDLGPGVGVGVSGGGQTDPFDTASLMTEIDRIVEKDGPPVYIERAMRRMQALKRRFEASSKGWAGPQSPQHQQHQHQQQQHQHAQYNTKFSHQRLEQEDEKTVGLIYWLAVMFDTVSSGMNERPLSVTDEDSQHERVAEQHGKTDDGPDGPSRGWKVELFIDDDVTRPRMRTTWPCSYQEAAEAVTRSAPAKVLLYRHLAHLQTVLLQQTSAAPDKVEAAISRAAGLHRYWNVTHGAFFRDLVRHYRDVPARIRSWFVCISAHWHLAVLMLADLVEFADARGRGLALEADARRGAGMVANMRAGSAAELADLARVSTPAGLDGAPGAYEAAPEMPGLHHAVNEGTIMTEPWTVILIRAFSRAAVLMMRDAGSRRQQQQQQQQQYGLATAEDKTGRSGVEDCIRALFYLGRKSDMAMKVADVLEEALVRARAD</sequence>
<dbReference type="GO" id="GO:0000981">
    <property type="term" value="F:DNA-binding transcription factor activity, RNA polymerase II-specific"/>
    <property type="evidence" value="ECO:0007669"/>
    <property type="project" value="InterPro"/>
</dbReference>
<dbReference type="EMBL" id="CP034204">
    <property type="protein sequence ID" value="QBZ53457.1"/>
    <property type="molecule type" value="Genomic_DNA"/>
</dbReference>
<evidence type="ECO:0000313" key="2">
    <source>
        <dbReference type="EMBL" id="QBZ53457.1"/>
    </source>
</evidence>
<feature type="region of interest" description="Disordered" evidence="1">
    <location>
        <begin position="213"/>
        <end position="284"/>
    </location>
</feature>
<feature type="compositionally biased region" description="Low complexity" evidence="1">
    <location>
        <begin position="580"/>
        <end position="593"/>
    </location>
</feature>
<dbReference type="Proteomes" id="UP000294847">
    <property type="component" value="Chromosome 1"/>
</dbReference>
<feature type="compositionally biased region" description="Low complexity" evidence="1">
    <location>
        <begin position="270"/>
        <end position="282"/>
    </location>
</feature>